<reference evidence="1 2" key="1">
    <citation type="submission" date="2014-07" db="EMBL/GenBank/DDBJ databases">
        <authorList>
            <person name="Zhang J.E."/>
            <person name="Yang H."/>
            <person name="Guo J."/>
            <person name="Deng Z."/>
            <person name="Luo H."/>
            <person name="Luo M."/>
            <person name="Zhao B."/>
        </authorList>
    </citation>
    <scope>NUCLEOTIDE SEQUENCE [LARGE SCALE GENOMIC DNA]</scope>
    <source>
        <strain evidence="1 2">1CP</strain>
    </source>
</reference>
<sequence>MSGGLMNGGTWRAVRVLAAATAVGLIAGCGSTIEGSPRAEGASSSGDTEQFTALLEECNAVADEQIAQTVGADAIERGFFGAICRWDAVGANGPVKVTFNWFETGSLDTEKSTGEKLGYTVESSTIQGRKAVVMRPPGDPGACGVTVGSPSAGVVGWWVQFQTGAADPCEAASTLADLTLNLSS</sequence>
<name>A0A1B1KBX2_RHOOP</name>
<dbReference type="Pfam" id="PF12079">
    <property type="entry name" value="DUF3558"/>
    <property type="match status" value="1"/>
</dbReference>
<gene>
    <name evidence="1" type="ORF">R1CP_27330</name>
</gene>
<dbReference type="AlphaFoldDB" id="A0A1B1KBX2"/>
<dbReference type="EMBL" id="CP009111">
    <property type="protein sequence ID" value="ANS30107.1"/>
    <property type="molecule type" value="Genomic_DNA"/>
</dbReference>
<organism evidence="1 2">
    <name type="scientific">Rhodococcus opacus</name>
    <name type="common">Nocardia opaca</name>
    <dbReference type="NCBI Taxonomy" id="37919"/>
    <lineage>
        <taxon>Bacteria</taxon>
        <taxon>Bacillati</taxon>
        <taxon>Actinomycetota</taxon>
        <taxon>Actinomycetes</taxon>
        <taxon>Mycobacteriales</taxon>
        <taxon>Nocardiaceae</taxon>
        <taxon>Rhodococcus</taxon>
    </lineage>
</organism>
<accession>A0A1B1KBX2</accession>
<dbReference type="PATRIC" id="fig|37919.13.peg.5724"/>
<proteinExistence type="predicted"/>
<dbReference type="InterPro" id="IPR024520">
    <property type="entry name" value="DUF3558"/>
</dbReference>
<evidence type="ECO:0000313" key="1">
    <source>
        <dbReference type="EMBL" id="ANS30107.1"/>
    </source>
</evidence>
<keyword evidence="1" id="KW-0449">Lipoprotein</keyword>
<evidence type="ECO:0000313" key="2">
    <source>
        <dbReference type="Proteomes" id="UP000186108"/>
    </source>
</evidence>
<dbReference type="Proteomes" id="UP000186108">
    <property type="component" value="Chromosome"/>
</dbReference>
<protein>
    <submittedName>
        <fullName evidence="1">Lipoprotein LprC</fullName>
    </submittedName>
</protein>